<proteinExistence type="predicted"/>
<sequence length="278" mass="31758">MFHIVVFDDTSEVEVVPSVWMKNGECMWPPNKSDVAKAVKSQECPGHGWKPHKARIIFTSYDYNEARLKLPQAVDNTDLGSDEKDSPIQFKRKRIISNPSFLFILSTVLLHNILKQEMMLEQLRIIFQTLQGMKAADEAEMGLDPNLLPLKDVGSLQSLEEQLHINPDLQKTLVNTLALKGGVDIRKCVWSIMHAMINNSLARKINMRGINGKIGFQHLQIRTVVTAAVRRNRLTSWATDKEIDATIQRWLQLASDRDGGRKERMKRKEKMESSLINE</sequence>
<accession>A0A3Q2YI90</accession>
<dbReference type="Pfam" id="PF16064">
    <property type="entry name" value="DUF4806"/>
    <property type="match status" value="1"/>
</dbReference>
<organism evidence="3 4">
    <name type="scientific">Hippocampus comes</name>
    <name type="common">Tiger tail seahorse</name>
    <dbReference type="NCBI Taxonomy" id="109280"/>
    <lineage>
        <taxon>Eukaryota</taxon>
        <taxon>Metazoa</taxon>
        <taxon>Chordata</taxon>
        <taxon>Craniata</taxon>
        <taxon>Vertebrata</taxon>
        <taxon>Euteleostomi</taxon>
        <taxon>Actinopterygii</taxon>
        <taxon>Neopterygii</taxon>
        <taxon>Teleostei</taxon>
        <taxon>Neoteleostei</taxon>
        <taxon>Acanthomorphata</taxon>
        <taxon>Syngnathiaria</taxon>
        <taxon>Syngnathiformes</taxon>
        <taxon>Syngnathoidei</taxon>
        <taxon>Syngnathidae</taxon>
        <taxon>Hippocampus</taxon>
    </lineage>
</organism>
<keyword evidence="4" id="KW-1185">Reference proteome</keyword>
<dbReference type="AlphaFoldDB" id="A0A3Q2YI90"/>
<dbReference type="STRING" id="109280.ENSHCOP00000017781"/>
<reference evidence="3" key="2">
    <citation type="submission" date="2025-09" db="UniProtKB">
        <authorList>
            <consortium name="Ensembl"/>
        </authorList>
    </citation>
    <scope>IDENTIFICATION</scope>
</reference>
<evidence type="ECO:0000259" key="2">
    <source>
        <dbReference type="Pfam" id="PF16064"/>
    </source>
</evidence>
<dbReference type="InterPro" id="IPR032071">
    <property type="entry name" value="DUF4806"/>
</dbReference>
<dbReference type="Ensembl" id="ENSHCOT00000012925.1">
    <property type="protein sequence ID" value="ENSHCOP00000017781.1"/>
    <property type="gene ID" value="ENSHCOG00000001844.1"/>
</dbReference>
<dbReference type="OMA" id="VESETHW"/>
<evidence type="ECO:0000313" key="3">
    <source>
        <dbReference type="Ensembl" id="ENSHCOP00000017781.1"/>
    </source>
</evidence>
<reference evidence="3" key="1">
    <citation type="submission" date="2025-08" db="UniProtKB">
        <authorList>
            <consortium name="Ensembl"/>
        </authorList>
    </citation>
    <scope>IDENTIFICATION</scope>
</reference>
<dbReference type="GeneTree" id="ENSGT01060000248712"/>
<protein>
    <submittedName>
        <fullName evidence="3">Si:dkey-242h9.3</fullName>
    </submittedName>
</protein>
<feature type="domain" description="DUF4806" evidence="2">
    <location>
        <begin position="148"/>
        <end position="221"/>
    </location>
</feature>
<feature type="region of interest" description="Disordered" evidence="1">
    <location>
        <begin position="258"/>
        <end position="278"/>
    </location>
</feature>
<name>A0A3Q2YI90_HIPCM</name>
<evidence type="ECO:0000313" key="4">
    <source>
        <dbReference type="Proteomes" id="UP000264820"/>
    </source>
</evidence>
<dbReference type="PANTHER" id="PTHR34153:SF2">
    <property type="entry name" value="SI:CH211-262H13.3-RELATED"/>
    <property type="match status" value="1"/>
</dbReference>
<dbReference type="PANTHER" id="PTHR34153">
    <property type="entry name" value="SI:CH211-262H13.3-RELATED-RELATED"/>
    <property type="match status" value="1"/>
</dbReference>
<dbReference type="Proteomes" id="UP000264820">
    <property type="component" value="Unplaced"/>
</dbReference>
<evidence type="ECO:0000256" key="1">
    <source>
        <dbReference type="SAM" id="MobiDB-lite"/>
    </source>
</evidence>